<feature type="transmembrane region" description="Helical" evidence="6">
    <location>
        <begin position="430"/>
        <end position="453"/>
    </location>
</feature>
<gene>
    <name evidence="8" type="ordered locus">Mflv_1497</name>
</gene>
<feature type="transmembrane region" description="Helical" evidence="6">
    <location>
        <begin position="36"/>
        <end position="52"/>
    </location>
</feature>
<keyword evidence="3 6" id="KW-1133">Transmembrane helix</keyword>
<feature type="transmembrane region" description="Helical" evidence="6">
    <location>
        <begin position="274"/>
        <end position="290"/>
    </location>
</feature>
<evidence type="ECO:0000256" key="5">
    <source>
        <dbReference type="SAM" id="MobiDB-lite"/>
    </source>
</evidence>
<keyword evidence="2 6" id="KW-0812">Transmembrane</keyword>
<evidence type="ECO:0000256" key="2">
    <source>
        <dbReference type="ARBA" id="ARBA00022692"/>
    </source>
</evidence>
<evidence type="ECO:0000256" key="4">
    <source>
        <dbReference type="ARBA" id="ARBA00023136"/>
    </source>
</evidence>
<feature type="transmembrane region" description="Helical" evidence="6">
    <location>
        <begin position="297"/>
        <end position="314"/>
    </location>
</feature>
<feature type="transmembrane region" description="Helical" evidence="6">
    <location>
        <begin position="224"/>
        <end position="244"/>
    </location>
</feature>
<dbReference type="PANTHER" id="PTHR37422:SF13">
    <property type="entry name" value="LIPOPOLYSACCHARIDE BIOSYNTHESIS PROTEIN PA4999-RELATED"/>
    <property type="match status" value="1"/>
</dbReference>
<comment type="subcellular location">
    <subcellularLocation>
        <location evidence="1">Membrane</location>
        <topology evidence="1">Multi-pass membrane protein</topology>
    </subcellularLocation>
</comment>
<reference evidence="8" key="2">
    <citation type="journal article" date="2013" name="PLoS ONE">
        <title>A Gene Expression Study of the Activities of Aromatic Ring-Cleavage Dioxygenases in Mycobacterium gilvum PYR-GCK to Changes in Salinity and pH during Pyrene Degradation.</title>
        <authorList>
            <person name="Badejo A.C."/>
            <person name="Badejo A.O."/>
            <person name="Shin K.H."/>
            <person name="Chai Y.G."/>
        </authorList>
    </citation>
    <scope>NUCLEOTIDE SEQUENCE [LARGE SCALE GENOMIC DNA]</scope>
    <source>
        <strain evidence="8">PYR-GCK</strain>
    </source>
</reference>
<dbReference type="Pfam" id="PF04932">
    <property type="entry name" value="Wzy_C"/>
    <property type="match status" value="1"/>
</dbReference>
<dbReference type="EMBL" id="CP000656">
    <property type="protein sequence ID" value="ABP43979.1"/>
    <property type="molecule type" value="Genomic_DNA"/>
</dbReference>
<feature type="domain" description="O-antigen ligase-related" evidence="7">
    <location>
        <begin position="257"/>
        <end position="405"/>
    </location>
</feature>
<name>A4T5F7_MYCGI</name>
<evidence type="ECO:0000259" key="7">
    <source>
        <dbReference type="Pfam" id="PF04932"/>
    </source>
</evidence>
<organism evidence="8">
    <name type="scientific">Mycolicibacterium gilvum (strain PYR-GCK)</name>
    <name type="common">Mycobacterium gilvum (strain PYR-GCK)</name>
    <dbReference type="NCBI Taxonomy" id="350054"/>
    <lineage>
        <taxon>Bacteria</taxon>
        <taxon>Bacillati</taxon>
        <taxon>Actinomycetota</taxon>
        <taxon>Actinomycetes</taxon>
        <taxon>Mycobacteriales</taxon>
        <taxon>Mycobacteriaceae</taxon>
        <taxon>Mycolicibacterium</taxon>
    </lineage>
</organism>
<dbReference type="PANTHER" id="PTHR37422">
    <property type="entry name" value="TEICHURONIC ACID BIOSYNTHESIS PROTEIN TUAE"/>
    <property type="match status" value="1"/>
</dbReference>
<feature type="transmembrane region" description="Helical" evidence="6">
    <location>
        <begin position="402"/>
        <end position="423"/>
    </location>
</feature>
<dbReference type="HOGENOM" id="CLU_408729_0_0_11"/>
<feature type="transmembrane region" description="Helical" evidence="6">
    <location>
        <begin position="142"/>
        <end position="159"/>
    </location>
</feature>
<dbReference type="AlphaFoldDB" id="A4T5F7"/>
<evidence type="ECO:0000256" key="1">
    <source>
        <dbReference type="ARBA" id="ARBA00004141"/>
    </source>
</evidence>
<feature type="transmembrane region" description="Helical" evidence="6">
    <location>
        <begin position="251"/>
        <end position="268"/>
    </location>
</feature>
<evidence type="ECO:0000256" key="6">
    <source>
        <dbReference type="SAM" id="Phobius"/>
    </source>
</evidence>
<feature type="transmembrane region" description="Helical" evidence="6">
    <location>
        <begin position="110"/>
        <end position="130"/>
    </location>
</feature>
<dbReference type="eggNOG" id="COG3307">
    <property type="taxonomic scope" value="Bacteria"/>
</dbReference>
<dbReference type="OrthoDB" id="4577352at2"/>
<feature type="compositionally biased region" description="Basic and acidic residues" evidence="5">
    <location>
        <begin position="652"/>
        <end position="664"/>
    </location>
</feature>
<keyword evidence="4 6" id="KW-0472">Membrane</keyword>
<sequence>MTGATRVGRGEAAGLAVAVGFVALGALFVFGNASTLLLIGAPIGALAILLVARHPLVAVSIMVAIEFSNLSALLAPRTGLPVFPASLLLGLLAVGFALRDPLCRSRINGWTAVCAGLLTVYLATQAIATIGSIDIAESMANMQRQTIDCVFVMLVLMLVQVTARPWTVAGVIVVTLASICALTIISWVVFGGAATFGGLSTVTTASGELVTTARYGGPLPDSNFWGRHLVMGLPMAAALVTHALQSARRGAAAIWVFALILLLCGIYLTQSRGTFLAAAVVIAVWFAAVGRGVRRWALILIPLGAASFVLPGVGNRILAVFEDFTETETQVNVDPSVVQRVSAQQQAWLMFDERPLFGFGPATFPGQVINFADRTEFSPLDPTNAPHNIYAEFAAESGWLGLFGWAVVILGFLTVVILGIIANPQGRERVLAAAVCAALAGWSVASIGLHLAYFRTFGVALALVGAFAPMWPVPAGAVRTLVRGAAVWATAALLGGAACWMFLSANSNTVVTARQSVTLVPVGPIDGWYAYALDVRSRAELLPTLALLLDEPDSPVDVNADPVRGVLIFKTTADDVDQARDDIQIAAAHAEATLYSAIGYRQYSLRAVGGMRAVTARQQSPLTTVLGAGIGVMVTVIAVAGWYRLGKRRRGTGPDERLDAHEEAVSVPAANP</sequence>
<accession>A4T5F7</accession>
<evidence type="ECO:0000256" key="3">
    <source>
        <dbReference type="ARBA" id="ARBA00022989"/>
    </source>
</evidence>
<evidence type="ECO:0000313" key="8">
    <source>
        <dbReference type="EMBL" id="ABP43979.1"/>
    </source>
</evidence>
<feature type="transmembrane region" description="Helical" evidence="6">
    <location>
        <begin position="485"/>
        <end position="503"/>
    </location>
</feature>
<feature type="transmembrane region" description="Helical" evidence="6">
    <location>
        <begin position="81"/>
        <end position="98"/>
    </location>
</feature>
<dbReference type="STRING" id="350054.Mflv_1497"/>
<feature type="region of interest" description="Disordered" evidence="5">
    <location>
        <begin position="650"/>
        <end position="672"/>
    </location>
</feature>
<feature type="transmembrane region" description="Helical" evidence="6">
    <location>
        <begin position="622"/>
        <end position="643"/>
    </location>
</feature>
<dbReference type="InterPro" id="IPR051533">
    <property type="entry name" value="WaaL-like"/>
</dbReference>
<feature type="transmembrane region" description="Helical" evidence="6">
    <location>
        <begin position="166"/>
        <end position="190"/>
    </location>
</feature>
<protein>
    <submittedName>
        <fullName evidence="8">O-antigen polymerase</fullName>
    </submittedName>
</protein>
<dbReference type="GO" id="GO:0016020">
    <property type="term" value="C:membrane"/>
    <property type="evidence" value="ECO:0007669"/>
    <property type="project" value="UniProtKB-SubCell"/>
</dbReference>
<feature type="transmembrane region" description="Helical" evidence="6">
    <location>
        <begin position="459"/>
        <end position="478"/>
    </location>
</feature>
<dbReference type="KEGG" id="mgi:Mflv_1497"/>
<proteinExistence type="predicted"/>
<dbReference type="InterPro" id="IPR007016">
    <property type="entry name" value="O-antigen_ligase-rel_domated"/>
</dbReference>
<feature type="transmembrane region" description="Helical" evidence="6">
    <location>
        <begin position="12"/>
        <end position="30"/>
    </location>
</feature>
<reference evidence="8" key="1">
    <citation type="submission" date="2007-04" db="EMBL/GenBank/DDBJ databases">
        <authorList>
            <consortium name="US DOE Joint Genome Institute"/>
            <person name="Copeland A."/>
            <person name="Lucas S."/>
            <person name="Lapidus A."/>
            <person name="Barry K."/>
            <person name="Detter J.C."/>
            <person name="Glavina del Rio T."/>
            <person name="Hammon N."/>
            <person name="Israni S."/>
            <person name="Dalin E."/>
            <person name="Tice H."/>
            <person name="Pitluck S."/>
            <person name="Chain P."/>
            <person name="Malfatti S."/>
            <person name="Shin M."/>
            <person name="Vergez L."/>
            <person name="Schmutz J."/>
            <person name="Larimer F."/>
            <person name="Land M."/>
            <person name="Hauser L."/>
            <person name="Kyrpides N."/>
            <person name="Mikhailova N."/>
            <person name="Miller C."/>
            <person name="Richardson P."/>
        </authorList>
    </citation>
    <scope>NUCLEOTIDE SEQUENCE</scope>
    <source>
        <strain evidence="8">PYR-GCK</strain>
    </source>
</reference>